<accession>A0ABX7E6B0</accession>
<dbReference type="Pfam" id="PF11121">
    <property type="entry name" value="DUF2639"/>
    <property type="match status" value="1"/>
</dbReference>
<sequence length="48" mass="6006">MAYKYSKGWYVQKLKEKGIRYHPIGRKKLELYKTWVVRNLYNEQQIKE</sequence>
<keyword evidence="2" id="KW-1185">Reference proteome</keyword>
<dbReference type="RefSeq" id="WP_202780393.1">
    <property type="nucleotide sequence ID" value="NZ_CP065425.1"/>
</dbReference>
<dbReference type="EMBL" id="CP065425">
    <property type="protein sequence ID" value="QQZ11121.1"/>
    <property type="molecule type" value="Genomic_DNA"/>
</dbReference>
<protein>
    <submittedName>
        <fullName evidence="1">DUF2639 domain-containing protein</fullName>
    </submittedName>
</protein>
<organism evidence="1 2">
    <name type="scientific">Heyndrickxia vini</name>
    <dbReference type="NCBI Taxonomy" id="1476025"/>
    <lineage>
        <taxon>Bacteria</taxon>
        <taxon>Bacillati</taxon>
        <taxon>Bacillota</taxon>
        <taxon>Bacilli</taxon>
        <taxon>Bacillales</taxon>
        <taxon>Bacillaceae</taxon>
        <taxon>Heyndrickxia</taxon>
    </lineage>
</organism>
<gene>
    <name evidence="1" type="ORF">I5776_09635</name>
</gene>
<reference evidence="1 2" key="1">
    <citation type="submission" date="2020-11" db="EMBL/GenBank/DDBJ databases">
        <title>Taxonomic evaluation of the Bacillus sporothermodurans group of bacteria based on whole genome sequences.</title>
        <authorList>
            <person name="Fiedler G."/>
            <person name="Herbstmann A.-D."/>
            <person name="Doll E."/>
            <person name="Wenning M."/>
            <person name="Brinks E."/>
            <person name="Kabisch J."/>
            <person name="Breitenwieser F."/>
            <person name="Lappann M."/>
            <person name="Boehnlein C."/>
            <person name="Franz C."/>
        </authorList>
    </citation>
    <scope>NUCLEOTIDE SEQUENCE [LARGE SCALE GENOMIC DNA]</scope>
    <source>
        <strain evidence="1 2">JCM 19841</strain>
    </source>
</reference>
<evidence type="ECO:0000313" key="2">
    <source>
        <dbReference type="Proteomes" id="UP000595691"/>
    </source>
</evidence>
<evidence type="ECO:0000313" key="1">
    <source>
        <dbReference type="EMBL" id="QQZ11121.1"/>
    </source>
</evidence>
<name>A0ABX7E6B0_9BACI</name>
<dbReference type="Proteomes" id="UP000595691">
    <property type="component" value="Chromosome"/>
</dbReference>
<proteinExistence type="predicted"/>
<dbReference type="InterPro" id="IPR022580">
    <property type="entry name" value="DUF2639"/>
</dbReference>